<proteinExistence type="predicted"/>
<feature type="transmembrane region" description="Helical" evidence="1">
    <location>
        <begin position="214"/>
        <end position="235"/>
    </location>
</feature>
<feature type="transmembrane region" description="Helical" evidence="1">
    <location>
        <begin position="179"/>
        <end position="202"/>
    </location>
</feature>
<feature type="transmembrane region" description="Helical" evidence="1">
    <location>
        <begin position="39"/>
        <end position="66"/>
    </location>
</feature>
<accession>A0A7D3XLE7</accession>
<organism evidence="2 3">
    <name type="scientific">Tenuifilum thalassicum</name>
    <dbReference type="NCBI Taxonomy" id="2590900"/>
    <lineage>
        <taxon>Bacteria</taxon>
        <taxon>Pseudomonadati</taxon>
        <taxon>Bacteroidota</taxon>
        <taxon>Bacteroidia</taxon>
        <taxon>Bacteroidales</taxon>
        <taxon>Tenuifilaceae</taxon>
        <taxon>Tenuifilum</taxon>
    </lineage>
</organism>
<sequence length="238" mass="26554">MMVAQLIILQLIAHLLSDFILQPQRWCDKRYLKVLSPYLFYHAAVVLITSYILSFDFGFWRAAILLTVIHSLIDGVKSSLIRKTRAVNLFFADQLLHLIAITGIVLWYDYTHGIHFLFELETRTLAIIAGFILCTKPANIIIKFLFLAFSIETPVENSDNDEEKGLPNAGKLIGITERLLALALILVGQYEAVGLIIAAKSILRFNATQKSEYVLVGTLLSFGIAVFSGIVINLINGA</sequence>
<dbReference type="EMBL" id="CP041345">
    <property type="protein sequence ID" value="QKG80355.1"/>
    <property type="molecule type" value="Genomic_DNA"/>
</dbReference>
<keyword evidence="1" id="KW-0472">Membrane</keyword>
<feature type="transmembrane region" description="Helical" evidence="1">
    <location>
        <begin position="87"/>
        <end position="108"/>
    </location>
</feature>
<dbReference type="AlphaFoldDB" id="A0A7D3XLE7"/>
<keyword evidence="1" id="KW-1133">Transmembrane helix</keyword>
<dbReference type="RefSeq" id="WP_173074992.1">
    <property type="nucleotide sequence ID" value="NZ_CP041345.1"/>
</dbReference>
<evidence type="ECO:0000313" key="2">
    <source>
        <dbReference type="EMBL" id="QKG80355.1"/>
    </source>
</evidence>
<dbReference type="Proteomes" id="UP000500961">
    <property type="component" value="Chromosome"/>
</dbReference>
<gene>
    <name evidence="2" type="ORF">FHG85_08800</name>
</gene>
<keyword evidence="3" id="KW-1185">Reference proteome</keyword>
<evidence type="ECO:0000313" key="3">
    <source>
        <dbReference type="Proteomes" id="UP000500961"/>
    </source>
</evidence>
<name>A0A7D3XLE7_9BACT</name>
<evidence type="ECO:0000256" key="1">
    <source>
        <dbReference type="SAM" id="Phobius"/>
    </source>
</evidence>
<reference evidence="2 3" key="1">
    <citation type="submission" date="2019-07" db="EMBL/GenBank/DDBJ databases">
        <title>Thalassofilum flectens gen. nov., sp. nov., a novel moderate thermophilic anaerobe from a shallow sea hot spring in Kunashir Island (Russia), representing a new family in the order Bacteroidales, and proposal of Thalassofilacea fam. nov.</title>
        <authorList>
            <person name="Kochetkova T.V."/>
            <person name="Podosokorskaya O.A."/>
            <person name="Novikov A."/>
            <person name="Elcheninov A.G."/>
            <person name="Toshchakov S.V."/>
            <person name="Kublanov I.V."/>
        </authorList>
    </citation>
    <scope>NUCLEOTIDE SEQUENCE [LARGE SCALE GENOMIC DNA]</scope>
    <source>
        <strain evidence="2 3">38-H</strain>
    </source>
</reference>
<dbReference type="InterPro" id="IPR021737">
    <property type="entry name" value="Phage_phiKZ_Orf197"/>
</dbReference>
<dbReference type="KEGG" id="ttz:FHG85_08800"/>
<dbReference type="Pfam" id="PF11750">
    <property type="entry name" value="DUF3307"/>
    <property type="match status" value="1"/>
</dbReference>
<protein>
    <submittedName>
        <fullName evidence="2">DUF3307 domain-containing protein</fullName>
    </submittedName>
</protein>
<keyword evidence="1" id="KW-0812">Transmembrane</keyword>